<proteinExistence type="predicted"/>
<evidence type="ECO:0000256" key="1">
    <source>
        <dbReference type="SAM" id="MobiDB-lite"/>
    </source>
</evidence>
<reference evidence="2 3" key="1">
    <citation type="journal article" date="2023" name="G3 (Bethesda)">
        <title>A chromosome-length genome assembly and annotation of blackberry (Rubus argutus, cv. 'Hillquist').</title>
        <authorList>
            <person name="Bruna T."/>
            <person name="Aryal R."/>
            <person name="Dudchenko O."/>
            <person name="Sargent D.J."/>
            <person name="Mead D."/>
            <person name="Buti M."/>
            <person name="Cavallini A."/>
            <person name="Hytonen T."/>
            <person name="Andres J."/>
            <person name="Pham M."/>
            <person name="Weisz D."/>
            <person name="Mascagni F."/>
            <person name="Usai G."/>
            <person name="Natali L."/>
            <person name="Bassil N."/>
            <person name="Fernandez G.E."/>
            <person name="Lomsadze A."/>
            <person name="Armour M."/>
            <person name="Olukolu B."/>
            <person name="Poorten T."/>
            <person name="Britton C."/>
            <person name="Davik J."/>
            <person name="Ashrafi H."/>
            <person name="Aiden E.L."/>
            <person name="Borodovsky M."/>
            <person name="Worthington M."/>
        </authorList>
    </citation>
    <scope>NUCLEOTIDE SEQUENCE [LARGE SCALE GENOMIC DNA]</scope>
    <source>
        <strain evidence="2">PI 553951</strain>
    </source>
</reference>
<evidence type="ECO:0000313" key="3">
    <source>
        <dbReference type="Proteomes" id="UP001457282"/>
    </source>
</evidence>
<gene>
    <name evidence="2" type="ORF">M0R45_034865</name>
</gene>
<comment type="caution">
    <text evidence="2">The sequence shown here is derived from an EMBL/GenBank/DDBJ whole genome shotgun (WGS) entry which is preliminary data.</text>
</comment>
<feature type="compositionally biased region" description="Pro residues" evidence="1">
    <location>
        <begin position="85"/>
        <end position="94"/>
    </location>
</feature>
<feature type="compositionally biased region" description="Pro residues" evidence="1">
    <location>
        <begin position="102"/>
        <end position="120"/>
    </location>
</feature>
<feature type="compositionally biased region" description="Polar residues" evidence="1">
    <location>
        <begin position="1"/>
        <end position="16"/>
    </location>
</feature>
<protein>
    <submittedName>
        <fullName evidence="2">Uncharacterized protein</fullName>
    </submittedName>
</protein>
<feature type="region of interest" description="Disordered" evidence="1">
    <location>
        <begin position="1"/>
        <end position="120"/>
    </location>
</feature>
<dbReference type="AlphaFoldDB" id="A0AAW1VV37"/>
<dbReference type="Proteomes" id="UP001457282">
    <property type="component" value="Unassembled WGS sequence"/>
</dbReference>
<dbReference type="EMBL" id="JBEDUW010000007">
    <property type="protein sequence ID" value="KAK9910931.1"/>
    <property type="molecule type" value="Genomic_DNA"/>
</dbReference>
<accession>A0AAW1VV37</accession>
<keyword evidence="3" id="KW-1185">Reference proteome</keyword>
<sequence>MDMNCPTLTGGSQANGTMGGPVPPRPFANGGVGPGLIPPLRPPPLKLAVHTCSPKHAATPPPQAAPAPPRSILHPMAMGNQQPMWRPPPPPQMRPPNKQHPSMPPPSPLNIRPLPPLPMS</sequence>
<name>A0AAW1VV37_RUBAR</name>
<organism evidence="2 3">
    <name type="scientific">Rubus argutus</name>
    <name type="common">Southern blackberry</name>
    <dbReference type="NCBI Taxonomy" id="59490"/>
    <lineage>
        <taxon>Eukaryota</taxon>
        <taxon>Viridiplantae</taxon>
        <taxon>Streptophyta</taxon>
        <taxon>Embryophyta</taxon>
        <taxon>Tracheophyta</taxon>
        <taxon>Spermatophyta</taxon>
        <taxon>Magnoliopsida</taxon>
        <taxon>eudicotyledons</taxon>
        <taxon>Gunneridae</taxon>
        <taxon>Pentapetalae</taxon>
        <taxon>rosids</taxon>
        <taxon>fabids</taxon>
        <taxon>Rosales</taxon>
        <taxon>Rosaceae</taxon>
        <taxon>Rosoideae</taxon>
        <taxon>Rosoideae incertae sedis</taxon>
        <taxon>Rubus</taxon>
    </lineage>
</organism>
<feature type="compositionally biased region" description="Pro residues" evidence="1">
    <location>
        <begin position="36"/>
        <end position="45"/>
    </location>
</feature>
<feature type="compositionally biased region" description="Pro residues" evidence="1">
    <location>
        <begin position="59"/>
        <end position="69"/>
    </location>
</feature>
<evidence type="ECO:0000313" key="2">
    <source>
        <dbReference type="EMBL" id="KAK9910931.1"/>
    </source>
</evidence>